<protein>
    <submittedName>
        <fullName evidence="1">Uncharacterized protein</fullName>
    </submittedName>
</protein>
<name>A0A9P4QJ17_9PLEO</name>
<organism evidence="1 2">
    <name type="scientific">Polyplosphaeria fusca</name>
    <dbReference type="NCBI Taxonomy" id="682080"/>
    <lineage>
        <taxon>Eukaryota</taxon>
        <taxon>Fungi</taxon>
        <taxon>Dikarya</taxon>
        <taxon>Ascomycota</taxon>
        <taxon>Pezizomycotina</taxon>
        <taxon>Dothideomycetes</taxon>
        <taxon>Pleosporomycetidae</taxon>
        <taxon>Pleosporales</taxon>
        <taxon>Tetraplosphaeriaceae</taxon>
        <taxon>Polyplosphaeria</taxon>
    </lineage>
</organism>
<dbReference type="EMBL" id="ML996290">
    <property type="protein sequence ID" value="KAF2728207.1"/>
    <property type="molecule type" value="Genomic_DNA"/>
</dbReference>
<sequence length="150" mass="16677">MGSFLLLNQYYANLENGSALVIADATTAQLKNTTALYTTVRFIWGAGDIFDKTKSTNGRKVVVILYNLFGATHSPTALVKWLKDSNLQKTKKGKPDKLKDEDIPKVINPAWPANMTGKFRAVACDEAQLMQSLGFDEESRKAQPNHRTGW</sequence>
<evidence type="ECO:0000313" key="1">
    <source>
        <dbReference type="EMBL" id="KAF2728207.1"/>
    </source>
</evidence>
<dbReference type="Proteomes" id="UP000799444">
    <property type="component" value="Unassembled WGS sequence"/>
</dbReference>
<proteinExistence type="predicted"/>
<reference evidence="1" key="1">
    <citation type="journal article" date="2020" name="Stud. Mycol.">
        <title>101 Dothideomycetes genomes: a test case for predicting lifestyles and emergence of pathogens.</title>
        <authorList>
            <person name="Haridas S."/>
            <person name="Albert R."/>
            <person name="Binder M."/>
            <person name="Bloem J."/>
            <person name="Labutti K."/>
            <person name="Salamov A."/>
            <person name="Andreopoulos B."/>
            <person name="Baker S."/>
            <person name="Barry K."/>
            <person name="Bills G."/>
            <person name="Bluhm B."/>
            <person name="Cannon C."/>
            <person name="Castanera R."/>
            <person name="Culley D."/>
            <person name="Daum C."/>
            <person name="Ezra D."/>
            <person name="Gonzalez J."/>
            <person name="Henrissat B."/>
            <person name="Kuo A."/>
            <person name="Liang C."/>
            <person name="Lipzen A."/>
            <person name="Lutzoni F."/>
            <person name="Magnuson J."/>
            <person name="Mondo S."/>
            <person name="Nolan M."/>
            <person name="Ohm R."/>
            <person name="Pangilinan J."/>
            <person name="Park H.-J."/>
            <person name="Ramirez L."/>
            <person name="Alfaro M."/>
            <person name="Sun H."/>
            <person name="Tritt A."/>
            <person name="Yoshinaga Y."/>
            <person name="Zwiers L.-H."/>
            <person name="Turgeon B."/>
            <person name="Goodwin S."/>
            <person name="Spatafora J."/>
            <person name="Crous P."/>
            <person name="Grigoriev I."/>
        </authorList>
    </citation>
    <scope>NUCLEOTIDE SEQUENCE</scope>
    <source>
        <strain evidence="1">CBS 125425</strain>
    </source>
</reference>
<accession>A0A9P4QJ17</accession>
<dbReference type="AlphaFoldDB" id="A0A9P4QJ17"/>
<evidence type="ECO:0000313" key="2">
    <source>
        <dbReference type="Proteomes" id="UP000799444"/>
    </source>
</evidence>
<comment type="caution">
    <text evidence="1">The sequence shown here is derived from an EMBL/GenBank/DDBJ whole genome shotgun (WGS) entry which is preliminary data.</text>
</comment>
<gene>
    <name evidence="1" type="ORF">EJ04DRAFT_528808</name>
</gene>
<keyword evidence="2" id="KW-1185">Reference proteome</keyword>